<keyword evidence="3" id="KW-1185">Reference proteome</keyword>
<proteinExistence type="predicted"/>
<gene>
    <name evidence="2" type="ORF">PACILC2_07050</name>
</gene>
<feature type="domain" description="Phage ABA sandwich" evidence="1">
    <location>
        <begin position="15"/>
        <end position="108"/>
    </location>
</feature>
<dbReference type="InterPro" id="IPR041270">
    <property type="entry name" value="Phage_ABA_S"/>
</dbReference>
<dbReference type="Gene3D" id="3.30.2120.10">
    <property type="entry name" value="Bacillus phage protein-like"/>
    <property type="match status" value="1"/>
</dbReference>
<reference evidence="2 3" key="1">
    <citation type="submission" date="2021-04" db="EMBL/GenBank/DDBJ databases">
        <title>Draft genome sequence of Paenibacillus cisolokensis, LC2-13A.</title>
        <authorList>
            <person name="Uke A."/>
            <person name="Chhe C."/>
            <person name="Baramee S."/>
            <person name="Kosugi A."/>
        </authorList>
    </citation>
    <scope>NUCLEOTIDE SEQUENCE [LARGE SCALE GENOMIC DNA]</scope>
    <source>
        <strain evidence="2 3">LC2-13A</strain>
    </source>
</reference>
<comment type="caution">
    <text evidence="2">The sequence shown here is derived from an EMBL/GenBank/DDBJ whole genome shotgun (WGS) entry which is preliminary data.</text>
</comment>
<dbReference type="EMBL" id="BOVJ01000021">
    <property type="protein sequence ID" value="GIQ62137.1"/>
    <property type="molecule type" value="Genomic_DNA"/>
</dbReference>
<dbReference type="Pfam" id="PF18066">
    <property type="entry name" value="Phage_ABA_S"/>
    <property type="match status" value="1"/>
</dbReference>
<accession>A0ABQ4N1X5</accession>
<organism evidence="2 3">
    <name type="scientific">Paenibacillus cisolokensis</name>
    <dbReference type="NCBI Taxonomy" id="1658519"/>
    <lineage>
        <taxon>Bacteria</taxon>
        <taxon>Bacillati</taxon>
        <taxon>Bacillota</taxon>
        <taxon>Bacilli</taxon>
        <taxon>Bacillales</taxon>
        <taxon>Paenibacillaceae</taxon>
        <taxon>Paenibacillus</taxon>
    </lineage>
</organism>
<dbReference type="RefSeq" id="WP_213527452.1">
    <property type="nucleotide sequence ID" value="NZ_BOVJ01000021.1"/>
</dbReference>
<sequence>MKPGPELDKRVAEALGWEVVTNKSMLPPSWKYGVVKSGQLGMQEPNFSTTWDGMRLVVEEMRRRELSVFMSNSEADFAWSCQIRDPKSRLLAWDFSESLPHAVCMAAIKALGGGRESEPD</sequence>
<evidence type="ECO:0000313" key="3">
    <source>
        <dbReference type="Proteomes" id="UP000680304"/>
    </source>
</evidence>
<evidence type="ECO:0000313" key="2">
    <source>
        <dbReference type="EMBL" id="GIQ62137.1"/>
    </source>
</evidence>
<evidence type="ECO:0000259" key="1">
    <source>
        <dbReference type="Pfam" id="PF18066"/>
    </source>
</evidence>
<name>A0ABQ4N1X5_9BACL</name>
<protein>
    <recommendedName>
        <fullName evidence="1">Phage ABA sandwich domain-containing protein</fullName>
    </recommendedName>
</protein>
<dbReference type="InterPro" id="IPR028985">
    <property type="entry name" value="Bacillus_phage_prot-like"/>
</dbReference>
<dbReference type="Proteomes" id="UP000680304">
    <property type="component" value="Unassembled WGS sequence"/>
</dbReference>